<organism evidence="10 11">
    <name type="scientific">Syphacia muris</name>
    <dbReference type="NCBI Taxonomy" id="451379"/>
    <lineage>
        <taxon>Eukaryota</taxon>
        <taxon>Metazoa</taxon>
        <taxon>Ecdysozoa</taxon>
        <taxon>Nematoda</taxon>
        <taxon>Chromadorea</taxon>
        <taxon>Rhabditida</taxon>
        <taxon>Spirurina</taxon>
        <taxon>Oxyuridomorpha</taxon>
        <taxon>Oxyuroidea</taxon>
        <taxon>Oxyuridae</taxon>
        <taxon>Syphacia</taxon>
    </lineage>
</organism>
<dbReference type="InterPro" id="IPR009357">
    <property type="entry name" value="Riboflavin_transptr"/>
</dbReference>
<feature type="transmembrane region" description="Helical" evidence="9">
    <location>
        <begin position="356"/>
        <end position="379"/>
    </location>
</feature>
<evidence type="ECO:0000256" key="4">
    <source>
        <dbReference type="ARBA" id="ARBA00022448"/>
    </source>
</evidence>
<proteinExistence type="inferred from homology"/>
<dbReference type="AlphaFoldDB" id="A0A0N5AVK4"/>
<comment type="function">
    <text evidence="9">Plasma membrane transporter mediating the uptake by cells of the water soluble vitamin B2/riboflavin that plays a key role in biochemical oxidation-reduction reactions of the carbohydrate, lipid, and amino acid metabolism.</text>
</comment>
<comment type="catalytic activity">
    <reaction evidence="1 9">
        <text>riboflavin(in) = riboflavin(out)</text>
        <dbReference type="Rhea" id="RHEA:35015"/>
        <dbReference type="ChEBI" id="CHEBI:57986"/>
    </reaction>
</comment>
<keyword evidence="4 9" id="KW-0813">Transport</keyword>
<evidence type="ECO:0000256" key="5">
    <source>
        <dbReference type="ARBA" id="ARBA00022475"/>
    </source>
</evidence>
<dbReference type="GO" id="GO:0032217">
    <property type="term" value="F:riboflavin transmembrane transporter activity"/>
    <property type="evidence" value="ECO:0007669"/>
    <property type="project" value="UniProtKB-UniRule"/>
</dbReference>
<accession>A0A0N5AVK4</accession>
<dbReference type="InterPro" id="IPR036259">
    <property type="entry name" value="MFS_trans_sf"/>
</dbReference>
<evidence type="ECO:0000313" key="10">
    <source>
        <dbReference type="Proteomes" id="UP000046393"/>
    </source>
</evidence>
<feature type="transmembrane region" description="Helical" evidence="9">
    <location>
        <begin position="145"/>
        <end position="169"/>
    </location>
</feature>
<evidence type="ECO:0000256" key="1">
    <source>
        <dbReference type="ARBA" id="ARBA00000215"/>
    </source>
</evidence>
<feature type="transmembrane region" description="Helical" evidence="9">
    <location>
        <begin position="418"/>
        <end position="440"/>
    </location>
</feature>
<sequence length="448" mass="49846">MPSAVLKHIAVAAFGLGTWLSINSVFVQLPLFVNVVPEQWNLSTYIVLIVQISCFFPLIYGYFDWKYRHKNDWCSRNRTILIPAMLLMAAGGLIMAAFVYDKPCTVAGGKHSYLLFVAFFIMSMPCTVSDVMFMPYITRFNGTHIVTTFFVGMGLSALVPSAVSLVQGYNVQLNGTAPNGWGPTDGCGLLFGARSFLVFMAAFYGVSFLGFLLLAKQDVKIEPDISTEKHPQKVCDGEISVCIKANGNNTDDIFQSSFEKNSVIIVEKSPEKTGKEMDNYSELKPLHWRLFLMISLVLGALQNSVVPVILPFAMQPYGQNVCDDQRMYHVATSLYVMVNPIFCFLQFFIEFRTVTIFAIWTLFNVAMVMFTFVCALLSFDLSGLGPILCVIFSLASGFISWERTAVAHILRNNSSEAGLFWCGAFTQIGSFLGALLMFLLSNVAHIFE</sequence>
<dbReference type="STRING" id="451379.A0A0N5AVK4"/>
<dbReference type="WBParaSite" id="SMUV_0000892501-mRNA-1">
    <property type="protein sequence ID" value="SMUV_0000892501-mRNA-1"/>
    <property type="gene ID" value="SMUV_0000892501"/>
</dbReference>
<dbReference type="Proteomes" id="UP000046393">
    <property type="component" value="Unplaced"/>
</dbReference>
<feature type="transmembrane region" description="Helical" evidence="9">
    <location>
        <begin position="385"/>
        <end position="406"/>
    </location>
</feature>
<feature type="transmembrane region" description="Helical" evidence="9">
    <location>
        <begin position="189"/>
        <end position="214"/>
    </location>
</feature>
<comment type="similarity">
    <text evidence="3 9">Belongs to the riboflavin transporter family.</text>
</comment>
<dbReference type="PANTHER" id="PTHR12929:SF10">
    <property type="entry name" value="RIBOFLAVIN TRANSPORTER"/>
    <property type="match status" value="1"/>
</dbReference>
<keyword evidence="10" id="KW-1185">Reference proteome</keyword>
<feature type="transmembrane region" description="Helical" evidence="9">
    <location>
        <begin position="80"/>
        <end position="100"/>
    </location>
</feature>
<name>A0A0N5AVK4_9BILA</name>
<reference evidence="11" key="1">
    <citation type="submission" date="2017-02" db="UniProtKB">
        <authorList>
            <consortium name="WormBaseParasite"/>
        </authorList>
    </citation>
    <scope>IDENTIFICATION</scope>
</reference>
<dbReference type="PANTHER" id="PTHR12929">
    <property type="entry name" value="SOLUTE CARRIER FAMILY 52"/>
    <property type="match status" value="1"/>
</dbReference>
<evidence type="ECO:0000256" key="6">
    <source>
        <dbReference type="ARBA" id="ARBA00022692"/>
    </source>
</evidence>
<evidence type="ECO:0000313" key="11">
    <source>
        <dbReference type="WBParaSite" id="SMUV_0000892501-mRNA-1"/>
    </source>
</evidence>
<feature type="transmembrane region" description="Helical" evidence="9">
    <location>
        <begin position="326"/>
        <end position="349"/>
    </location>
</feature>
<protein>
    <recommendedName>
        <fullName evidence="9">Riboflavin transporter</fullName>
    </recommendedName>
</protein>
<evidence type="ECO:0000256" key="8">
    <source>
        <dbReference type="ARBA" id="ARBA00023136"/>
    </source>
</evidence>
<evidence type="ECO:0000256" key="2">
    <source>
        <dbReference type="ARBA" id="ARBA00004651"/>
    </source>
</evidence>
<dbReference type="SUPFAM" id="SSF103473">
    <property type="entry name" value="MFS general substrate transporter"/>
    <property type="match status" value="1"/>
</dbReference>
<feature type="transmembrane region" description="Helical" evidence="9">
    <location>
        <begin position="40"/>
        <end position="60"/>
    </location>
</feature>
<evidence type="ECO:0000256" key="9">
    <source>
        <dbReference type="RuleBase" id="RU368035"/>
    </source>
</evidence>
<keyword evidence="7 9" id="KW-1133">Transmembrane helix</keyword>
<comment type="subcellular location">
    <subcellularLocation>
        <location evidence="2 9">Cell membrane</location>
        <topology evidence="2 9">Multi-pass membrane protein</topology>
    </subcellularLocation>
</comment>
<dbReference type="GO" id="GO:0005886">
    <property type="term" value="C:plasma membrane"/>
    <property type="evidence" value="ECO:0007669"/>
    <property type="project" value="UniProtKB-SubCell"/>
</dbReference>
<keyword evidence="8 9" id="KW-0472">Membrane</keyword>
<feature type="transmembrane region" description="Helical" evidence="9">
    <location>
        <begin position="112"/>
        <end position="133"/>
    </location>
</feature>
<dbReference type="Pfam" id="PF06237">
    <property type="entry name" value="SLC52_ribofla_tr"/>
    <property type="match status" value="1"/>
</dbReference>
<evidence type="ECO:0000256" key="7">
    <source>
        <dbReference type="ARBA" id="ARBA00022989"/>
    </source>
</evidence>
<feature type="transmembrane region" description="Helical" evidence="9">
    <location>
        <begin position="290"/>
        <end position="314"/>
    </location>
</feature>
<evidence type="ECO:0000256" key="3">
    <source>
        <dbReference type="ARBA" id="ARBA00006366"/>
    </source>
</evidence>
<keyword evidence="5 9" id="KW-1003">Cell membrane</keyword>
<keyword evidence="6 9" id="KW-0812">Transmembrane</keyword>